<sequence length="297" mass="33395">MDLGPWQPKLFPPCSCPHHQLSGTTNIKANDPISNEGDPQPRHTRRQSSKSKISNVPIVAASQLRNRYRAPQRPSNVKLSEEVEDRVAHTPRALAPAAFYGIRTSQIGPFRRELTSSRTLREVAEWRAGFSRARKDGQPPAVRQHDLNQVNDLVEQLHLPNTTQIALRTPLSSHRSEPISTLSLANMHGQESSCEVHDQPDKSRELADRYESEPQSFLGDDEIAAEEETEIAVLKEQLRIAEEDIALKARLLRKIFELDEQRGTDTGDLVSAWLSAELGKDKRRAVECGNGKQHFEV</sequence>
<dbReference type="AlphaFoldDB" id="A0A9Q9ATA4"/>
<dbReference type="Proteomes" id="UP001056384">
    <property type="component" value="Chromosome 7"/>
</dbReference>
<evidence type="ECO:0000256" key="1">
    <source>
        <dbReference type="SAM" id="MobiDB-lite"/>
    </source>
</evidence>
<dbReference type="EMBL" id="CP099424">
    <property type="protein sequence ID" value="USW55024.1"/>
    <property type="molecule type" value="Genomic_DNA"/>
</dbReference>
<feature type="region of interest" description="Disordered" evidence="1">
    <location>
        <begin position="22"/>
        <end position="56"/>
    </location>
</feature>
<name>A0A9Q9ATA4_9PEZI</name>
<proteinExistence type="predicted"/>
<reference evidence="2" key="1">
    <citation type="submission" date="2022-06" db="EMBL/GenBank/DDBJ databases">
        <title>Complete genome sequences of two strains of the flax pathogen Septoria linicola.</title>
        <authorList>
            <person name="Lapalu N."/>
            <person name="Simon A."/>
            <person name="Demenou B."/>
            <person name="Paumier D."/>
            <person name="Guillot M.-P."/>
            <person name="Gout L."/>
            <person name="Valade R."/>
        </authorList>
    </citation>
    <scope>NUCLEOTIDE SEQUENCE</scope>
    <source>
        <strain evidence="2">SE15195</strain>
    </source>
</reference>
<organism evidence="2 3">
    <name type="scientific">Septoria linicola</name>
    <dbReference type="NCBI Taxonomy" id="215465"/>
    <lineage>
        <taxon>Eukaryota</taxon>
        <taxon>Fungi</taxon>
        <taxon>Dikarya</taxon>
        <taxon>Ascomycota</taxon>
        <taxon>Pezizomycotina</taxon>
        <taxon>Dothideomycetes</taxon>
        <taxon>Dothideomycetidae</taxon>
        <taxon>Mycosphaerellales</taxon>
        <taxon>Mycosphaerellaceae</taxon>
        <taxon>Septoria</taxon>
    </lineage>
</organism>
<accession>A0A9Q9ATA4</accession>
<evidence type="ECO:0000313" key="2">
    <source>
        <dbReference type="EMBL" id="USW55024.1"/>
    </source>
</evidence>
<evidence type="ECO:0000313" key="3">
    <source>
        <dbReference type="Proteomes" id="UP001056384"/>
    </source>
</evidence>
<protein>
    <submittedName>
        <fullName evidence="2">Uncharacterized protein</fullName>
    </submittedName>
</protein>
<keyword evidence="3" id="KW-1185">Reference proteome</keyword>
<gene>
    <name evidence="2" type="ORF">Slin15195_G083430</name>
</gene>